<feature type="chain" id="PRO_5045920981" evidence="1">
    <location>
        <begin position="22"/>
        <end position="304"/>
    </location>
</feature>
<dbReference type="Proteomes" id="UP001265259">
    <property type="component" value="Unassembled WGS sequence"/>
</dbReference>
<organism evidence="2 3">
    <name type="scientific">Tropicimonas omnivorans</name>
    <dbReference type="NCBI Taxonomy" id="3075590"/>
    <lineage>
        <taxon>Bacteria</taxon>
        <taxon>Pseudomonadati</taxon>
        <taxon>Pseudomonadota</taxon>
        <taxon>Alphaproteobacteria</taxon>
        <taxon>Rhodobacterales</taxon>
        <taxon>Roseobacteraceae</taxon>
        <taxon>Tropicimonas</taxon>
    </lineage>
</organism>
<feature type="signal peptide" evidence="1">
    <location>
        <begin position="1"/>
        <end position="21"/>
    </location>
</feature>
<sequence>MPASFLVSLAGCALACVIALAGGTAQADYAGSARLFVNDTYGDGHDRWNTGSYQGSYFFSDAPDAGSTLELRGRGEIVTPWSPSRQEDGDRPYSTLLGFGAFLHRDVGPVETRIGGEIALRGDSTGLPELQARAHELFDYDGYDPETRDDPHLPDRGVMSLEGEVAHTFVLGGAAMVRPYAEARYGDDTRASFGADIVIGGGQDAAVWTRDVVTGQLMTYDLPEERGFDVGLVLGGDIQRVTGSAHLPDGYGVTLEESQSRVRIGLQATSGDAHLFVGQTRLSRRFEEQSEQQRVGMISIGLGF</sequence>
<gene>
    <name evidence="2" type="ORF">RM543_10860</name>
</gene>
<name>A0ABU3DHZ9_9RHOB</name>
<dbReference type="Gene3D" id="2.40.128.140">
    <property type="entry name" value="Outer membrane protein"/>
    <property type="match status" value="1"/>
</dbReference>
<comment type="caution">
    <text evidence="2">The sequence shown here is derived from an EMBL/GenBank/DDBJ whole genome shotgun (WGS) entry which is preliminary data.</text>
</comment>
<dbReference type="RefSeq" id="WP_311691505.1">
    <property type="nucleotide sequence ID" value="NZ_JAVRHL010000003.1"/>
</dbReference>
<keyword evidence="1" id="KW-0732">Signal</keyword>
<dbReference type="EMBL" id="JAVRHL010000003">
    <property type="protein sequence ID" value="MDT0683188.1"/>
    <property type="molecule type" value="Genomic_DNA"/>
</dbReference>
<proteinExistence type="predicted"/>
<dbReference type="InterPro" id="IPR037107">
    <property type="entry name" value="Put_OMP_sf"/>
</dbReference>
<evidence type="ECO:0000313" key="2">
    <source>
        <dbReference type="EMBL" id="MDT0683188.1"/>
    </source>
</evidence>
<accession>A0ABU3DHZ9</accession>
<evidence type="ECO:0000256" key="1">
    <source>
        <dbReference type="SAM" id="SignalP"/>
    </source>
</evidence>
<evidence type="ECO:0000313" key="3">
    <source>
        <dbReference type="Proteomes" id="UP001265259"/>
    </source>
</evidence>
<protein>
    <submittedName>
        <fullName evidence="2">DUF2219 family protein</fullName>
    </submittedName>
</protein>
<reference evidence="2 3" key="1">
    <citation type="submission" date="2023-09" db="EMBL/GenBank/DDBJ databases">
        <authorList>
            <person name="Rey-Velasco X."/>
        </authorList>
    </citation>
    <scope>NUCLEOTIDE SEQUENCE [LARGE SCALE GENOMIC DNA]</scope>
    <source>
        <strain evidence="2 3">F158</strain>
    </source>
</reference>
<keyword evidence="3" id="KW-1185">Reference proteome</keyword>